<dbReference type="PANTHER" id="PTHR33480">
    <property type="entry name" value="SET DOMAIN-CONTAINING PROTEIN-RELATED"/>
    <property type="match status" value="1"/>
</dbReference>
<dbReference type="GeneID" id="136086818"/>
<reference evidence="2" key="1">
    <citation type="submission" date="2025-08" db="UniProtKB">
        <authorList>
            <consortium name="RefSeq"/>
        </authorList>
    </citation>
    <scope>IDENTIFICATION</scope>
</reference>
<accession>A0ABM4CTY2</accession>
<dbReference type="Proteomes" id="UP001652625">
    <property type="component" value="Chromosome 11"/>
</dbReference>
<dbReference type="RefSeq" id="XP_065665382.1">
    <property type="nucleotide sequence ID" value="XM_065809310.1"/>
</dbReference>
<keyword evidence="1" id="KW-1185">Reference proteome</keyword>
<evidence type="ECO:0000313" key="1">
    <source>
        <dbReference type="Proteomes" id="UP001652625"/>
    </source>
</evidence>
<organism evidence="1 2">
    <name type="scientific">Hydra vulgaris</name>
    <name type="common">Hydra</name>
    <name type="synonym">Hydra attenuata</name>
    <dbReference type="NCBI Taxonomy" id="6087"/>
    <lineage>
        <taxon>Eukaryota</taxon>
        <taxon>Metazoa</taxon>
        <taxon>Cnidaria</taxon>
        <taxon>Hydrozoa</taxon>
        <taxon>Hydroidolina</taxon>
        <taxon>Anthoathecata</taxon>
        <taxon>Aplanulata</taxon>
        <taxon>Hydridae</taxon>
        <taxon>Hydra</taxon>
    </lineage>
</organism>
<name>A0ABM4CTY2_HYDVU</name>
<evidence type="ECO:0000313" key="2">
    <source>
        <dbReference type="RefSeq" id="XP_065665382.1"/>
    </source>
</evidence>
<proteinExistence type="predicted"/>
<sequence length="324" mass="37021">MFEDNVINATIVENEILMNYDVVTLKDIEVGIQKKSKIKISRPCPYCKDNKLHSVLTRHLKLVHRNKPEVVKAVSLPKREQREAFDFLRKKSIFQVNINEVKKINPTFIRERKGSDKTGISDLVICVKCKGCYSKNYKARHQIICGRESGQVMIFVLPVDSLLIIDCLDDDFKSVINKMIQDEVSNIAKMDPVILMIGARIYNGQKCKTEKKYEVEKCVRRSTRNLARLFTAFKKEFDSANDASEMFKKENLGYLRLAIDELTKDANGIKCGLKVQLQNLIKPSSKILQANYLVNGNNNSADIVRDFLSVFSLVEQKIFGGALY</sequence>
<dbReference type="PANTHER" id="PTHR33480:SF1">
    <property type="entry name" value="TYR RECOMBINASE DOMAIN-CONTAINING PROTEIN"/>
    <property type="match status" value="1"/>
</dbReference>
<protein>
    <submittedName>
        <fullName evidence="2">Uncharacterized protein LOC136086818</fullName>
    </submittedName>
</protein>
<gene>
    <name evidence="2" type="primary">LOC136086818</name>
</gene>